<dbReference type="HOGENOM" id="CLU_020959_3_1_1"/>
<dbReference type="KEGG" id="nve:5502092"/>
<evidence type="ECO:0000256" key="1">
    <source>
        <dbReference type="ARBA" id="ARBA00011079"/>
    </source>
</evidence>
<dbReference type="PhylomeDB" id="A7SYK4"/>
<dbReference type="GO" id="GO:0070008">
    <property type="term" value="F:serine-type exopeptidase activity"/>
    <property type="evidence" value="ECO:0007669"/>
    <property type="project" value="InterPro"/>
</dbReference>
<dbReference type="Proteomes" id="UP000001593">
    <property type="component" value="Unassembled WGS sequence"/>
</dbReference>
<reference evidence="7 8" key="1">
    <citation type="journal article" date="2007" name="Science">
        <title>Sea anemone genome reveals ancestral eumetazoan gene repertoire and genomic organization.</title>
        <authorList>
            <person name="Putnam N.H."/>
            <person name="Srivastava M."/>
            <person name="Hellsten U."/>
            <person name="Dirks B."/>
            <person name="Chapman J."/>
            <person name="Salamov A."/>
            <person name="Terry A."/>
            <person name="Shapiro H."/>
            <person name="Lindquist E."/>
            <person name="Kapitonov V.V."/>
            <person name="Jurka J."/>
            <person name="Genikhovich G."/>
            <person name="Grigoriev I.V."/>
            <person name="Lucas S.M."/>
            <person name="Steele R.E."/>
            <person name="Finnerty J.R."/>
            <person name="Technau U."/>
            <person name="Martindale M.Q."/>
            <person name="Rokhsar D.S."/>
        </authorList>
    </citation>
    <scope>NUCLEOTIDE SEQUENCE [LARGE SCALE GENOMIC DNA]</scope>
    <source>
        <strain evidence="8">CH2 X CH6</strain>
    </source>
</reference>
<feature type="chain" id="PRO_5002713185" description="Thymus-specific serine protease" evidence="6">
    <location>
        <begin position="17"/>
        <end position="502"/>
    </location>
</feature>
<evidence type="ECO:0000313" key="8">
    <source>
        <dbReference type="Proteomes" id="UP000001593"/>
    </source>
</evidence>
<dbReference type="PANTHER" id="PTHR11010">
    <property type="entry name" value="PROTEASE S28 PRO-X CARBOXYPEPTIDASE-RELATED"/>
    <property type="match status" value="1"/>
</dbReference>
<keyword evidence="8" id="KW-1185">Reference proteome</keyword>
<evidence type="ECO:0000256" key="5">
    <source>
        <dbReference type="ARBA" id="ARBA00023180"/>
    </source>
</evidence>
<evidence type="ECO:0000256" key="3">
    <source>
        <dbReference type="ARBA" id="ARBA00022729"/>
    </source>
</evidence>
<dbReference type="InterPro" id="IPR008758">
    <property type="entry name" value="Peptidase_S28"/>
</dbReference>
<keyword evidence="3 6" id="KW-0732">Signal</keyword>
<dbReference type="PANTHER" id="PTHR11010:SF11">
    <property type="entry name" value="THYMUS-SPECIFIC SERINE PROTEASE"/>
    <property type="match status" value="1"/>
</dbReference>
<evidence type="ECO:0000256" key="6">
    <source>
        <dbReference type="SAM" id="SignalP"/>
    </source>
</evidence>
<evidence type="ECO:0000256" key="4">
    <source>
        <dbReference type="ARBA" id="ARBA00022801"/>
    </source>
</evidence>
<organism evidence="7 8">
    <name type="scientific">Nematostella vectensis</name>
    <name type="common">Starlet sea anemone</name>
    <dbReference type="NCBI Taxonomy" id="45351"/>
    <lineage>
        <taxon>Eukaryota</taxon>
        <taxon>Metazoa</taxon>
        <taxon>Cnidaria</taxon>
        <taxon>Anthozoa</taxon>
        <taxon>Hexacorallia</taxon>
        <taxon>Actiniaria</taxon>
        <taxon>Edwardsiidae</taxon>
        <taxon>Nematostella</taxon>
    </lineage>
</organism>
<dbReference type="Gene3D" id="3.40.50.1820">
    <property type="entry name" value="alpha/beta hydrolase"/>
    <property type="match status" value="1"/>
</dbReference>
<dbReference type="GO" id="GO:0006508">
    <property type="term" value="P:proteolysis"/>
    <property type="evidence" value="ECO:0007669"/>
    <property type="project" value="UniProtKB-KW"/>
</dbReference>
<dbReference type="ESTHER" id="nemve-a7syk4">
    <property type="family name" value="Prolylcarboxypeptidase"/>
</dbReference>
<proteinExistence type="inferred from homology"/>
<dbReference type="OrthoDB" id="1735038at2759"/>
<feature type="signal peptide" evidence="6">
    <location>
        <begin position="1"/>
        <end position="16"/>
    </location>
</feature>
<evidence type="ECO:0000256" key="2">
    <source>
        <dbReference type="ARBA" id="ARBA00022670"/>
    </source>
</evidence>
<protein>
    <recommendedName>
        <fullName evidence="9">Thymus-specific serine protease</fullName>
    </recommendedName>
</protein>
<dbReference type="GO" id="GO:0005768">
    <property type="term" value="C:endosome"/>
    <property type="evidence" value="ECO:0000318"/>
    <property type="project" value="GO_Central"/>
</dbReference>
<dbReference type="GO" id="GO:0005764">
    <property type="term" value="C:lysosome"/>
    <property type="evidence" value="ECO:0000318"/>
    <property type="project" value="GO_Central"/>
</dbReference>
<dbReference type="InterPro" id="IPR042269">
    <property type="entry name" value="Ser_carbopepase_S28_SKS"/>
</dbReference>
<dbReference type="OMA" id="WQYCSEW"/>
<sequence>MNCITILAFYLGIIEASLPLQTTTFWQIRREAEKNNELKNIRHGKLLSPLPNINEVEGYDFEQYIDHFEFTPRPRTYLQRYWMNRAFWKGPDGPVLLYVGGESVLSGGYIAGGHIVDIAKEYGALLFAVEHRYYGKSNFFGCLKTKNMRYLSSQLALADLAQFVAHAKNKFGLTDKNKWITYGGSYPGSLSAWFRIKYPHLVIGAVASSAPVEAQTDFKDYNNVVASSLSSPLVGGSKLCMHNIEEAFKFVDRLLDTKNFKTLEKDFIACNDISKLNDTWMFASNLAGFFMGLVQYNNQVPGINIAYVCKQMNNASRSPYKSLSILYKQQIQKTASCSDFSYENFMKTVKTQKRDPDGFDMIRQWYYQSCTQFGYFQTCEPGTHCVFSKRLGIINDMDLCQEVFEIALGQLKARINFTNEYYGGKRPRGSKIVFVNGSIDPWHSLSVVTNQTSSEVAVFIPGTSHCANMGANQPNDPPALVEARRRVTAIVGEWLKEAQAAT</sequence>
<evidence type="ECO:0000313" key="7">
    <source>
        <dbReference type="EMBL" id="EDO31220.1"/>
    </source>
</evidence>
<dbReference type="GO" id="GO:0008239">
    <property type="term" value="F:dipeptidyl-peptidase activity"/>
    <property type="evidence" value="ECO:0000318"/>
    <property type="project" value="GO_Central"/>
</dbReference>
<gene>
    <name evidence="7" type="ORF">NEMVEDRAFT_v1g175585</name>
</gene>
<dbReference type="eggNOG" id="KOG2182">
    <property type="taxonomic scope" value="Eukaryota"/>
</dbReference>
<dbReference type="EMBL" id="DS469925">
    <property type="protein sequence ID" value="EDO31220.1"/>
    <property type="molecule type" value="Genomic_DNA"/>
</dbReference>
<keyword evidence="5" id="KW-0325">Glycoprotein</keyword>
<keyword evidence="4" id="KW-0378">Hydrolase</keyword>
<dbReference type="AlphaFoldDB" id="A7SYK4"/>
<evidence type="ECO:0008006" key="9">
    <source>
        <dbReference type="Google" id="ProtNLM"/>
    </source>
</evidence>
<dbReference type="MEROPS" id="S28.003"/>
<dbReference type="STRING" id="45351.A7SYK4"/>
<dbReference type="InterPro" id="IPR029058">
    <property type="entry name" value="AB_hydrolase_fold"/>
</dbReference>
<dbReference type="SUPFAM" id="SSF53474">
    <property type="entry name" value="alpha/beta-Hydrolases"/>
    <property type="match status" value="1"/>
</dbReference>
<name>A7SYK4_NEMVE</name>
<dbReference type="InParanoid" id="A7SYK4"/>
<dbReference type="Gene3D" id="1.20.120.980">
    <property type="entry name" value="Serine carboxypeptidase S28, SKS domain"/>
    <property type="match status" value="1"/>
</dbReference>
<keyword evidence="2" id="KW-0645">Protease</keyword>
<comment type="similarity">
    <text evidence="1">Belongs to the peptidase S28 family.</text>
</comment>
<dbReference type="Pfam" id="PF05577">
    <property type="entry name" value="Peptidase_S28"/>
    <property type="match status" value="1"/>
</dbReference>
<accession>A7SYK4</accession>